<comment type="subcellular location">
    <subcellularLocation>
        <location evidence="5">Cytoplasm</location>
    </subcellularLocation>
</comment>
<keyword evidence="4 7" id="KW-0012">Acyltransferase</keyword>
<dbReference type="Pfam" id="PF00583">
    <property type="entry name" value="Acetyltransf_1"/>
    <property type="match status" value="1"/>
</dbReference>
<dbReference type="InterPro" id="IPR050680">
    <property type="entry name" value="YpeA/RimI_acetyltransf"/>
</dbReference>
<evidence type="ECO:0000313" key="7">
    <source>
        <dbReference type="EMBL" id="MDI6452144.1"/>
    </source>
</evidence>
<comment type="function">
    <text evidence="5">Acetylates the N-terminal alanine of ribosomal protein bS18.</text>
</comment>
<evidence type="ECO:0000313" key="8">
    <source>
        <dbReference type="Proteomes" id="UP001431532"/>
    </source>
</evidence>
<comment type="catalytic activity">
    <reaction evidence="5">
        <text>N-terminal L-alanyl-[ribosomal protein bS18] + acetyl-CoA = N-terminal N(alpha)-acetyl-L-alanyl-[ribosomal protein bS18] + CoA + H(+)</text>
        <dbReference type="Rhea" id="RHEA:43756"/>
        <dbReference type="Rhea" id="RHEA-COMP:10676"/>
        <dbReference type="Rhea" id="RHEA-COMP:10677"/>
        <dbReference type="ChEBI" id="CHEBI:15378"/>
        <dbReference type="ChEBI" id="CHEBI:57287"/>
        <dbReference type="ChEBI" id="CHEBI:57288"/>
        <dbReference type="ChEBI" id="CHEBI:64718"/>
        <dbReference type="ChEBI" id="CHEBI:83683"/>
        <dbReference type="EC" id="2.3.1.266"/>
    </reaction>
</comment>
<dbReference type="EC" id="2.3.1.266" evidence="5"/>
<evidence type="ECO:0000256" key="5">
    <source>
        <dbReference type="RuleBase" id="RU363094"/>
    </source>
</evidence>
<evidence type="ECO:0000256" key="4">
    <source>
        <dbReference type="ARBA" id="ARBA00023315"/>
    </source>
</evidence>
<sequence length="142" mass="16787">MIRKAIPNDIVHIVNLENKVFTQTLGETFLYDEFMLNPFSHYFVIEEHNQFIGYIGFRAFDENSEMMNFAIDPEHQHQGYGSKLLLFGLEHLNSLGVKTLVLEVRKSNKNAIEFYEKFGFIQSHIRKNYYEKEDAIVYIKEV</sequence>
<dbReference type="GO" id="GO:0005840">
    <property type="term" value="C:ribosome"/>
    <property type="evidence" value="ECO:0007669"/>
    <property type="project" value="UniProtKB-KW"/>
</dbReference>
<dbReference type="Proteomes" id="UP001431532">
    <property type="component" value="Unassembled WGS sequence"/>
</dbReference>
<dbReference type="PROSITE" id="PS51186">
    <property type="entry name" value="GNAT"/>
    <property type="match status" value="1"/>
</dbReference>
<dbReference type="NCBIfam" id="TIGR01575">
    <property type="entry name" value="rimI"/>
    <property type="match status" value="1"/>
</dbReference>
<dbReference type="PANTHER" id="PTHR43420">
    <property type="entry name" value="ACETYLTRANSFERASE"/>
    <property type="match status" value="1"/>
</dbReference>
<comment type="similarity">
    <text evidence="1 5">Belongs to the acetyltransferase family. RimI subfamily.</text>
</comment>
<dbReference type="CDD" id="cd04301">
    <property type="entry name" value="NAT_SF"/>
    <property type="match status" value="1"/>
</dbReference>
<keyword evidence="7" id="KW-0687">Ribonucleoprotein</keyword>
<dbReference type="InterPro" id="IPR016181">
    <property type="entry name" value="Acyl_CoA_acyltransferase"/>
</dbReference>
<dbReference type="RefSeq" id="WP_282838559.1">
    <property type="nucleotide sequence ID" value="NZ_JASCXW010000002.1"/>
</dbReference>
<comment type="caution">
    <text evidence="7">The sequence shown here is derived from an EMBL/GenBank/DDBJ whole genome shotgun (WGS) entry which is preliminary data.</text>
</comment>
<feature type="domain" description="N-acetyltransferase" evidence="6">
    <location>
        <begin position="1"/>
        <end position="142"/>
    </location>
</feature>
<name>A0AAW6U6E1_9MOLU</name>
<evidence type="ECO:0000259" key="6">
    <source>
        <dbReference type="PROSITE" id="PS51186"/>
    </source>
</evidence>
<dbReference type="Gene3D" id="3.40.630.30">
    <property type="match status" value="1"/>
</dbReference>
<gene>
    <name evidence="7" type="primary">rimI</name>
    <name evidence="7" type="ORF">QJ521_01100</name>
</gene>
<keyword evidence="3 7" id="KW-0808">Transferase</keyword>
<organism evidence="7 8">
    <name type="scientific">Peloplasma aerotolerans</name>
    <dbReference type="NCBI Taxonomy" id="3044389"/>
    <lineage>
        <taxon>Bacteria</taxon>
        <taxon>Bacillati</taxon>
        <taxon>Mycoplasmatota</taxon>
        <taxon>Mollicutes</taxon>
        <taxon>Acholeplasmatales</taxon>
        <taxon>Acholeplasmataceae</taxon>
        <taxon>Peloplasma</taxon>
    </lineage>
</organism>
<reference evidence="7" key="1">
    <citation type="submission" date="2023-05" db="EMBL/GenBank/DDBJ databases">
        <title>Mariniplasma microaerophilum sp. nov., a novel anaerobic mollicute isolated from terrestrial mud volcano, Taman Peninsula, Russia.</title>
        <authorList>
            <person name="Khomyakova M.A."/>
            <person name="Merkel A.Y."/>
            <person name="Slobodkin A.I."/>
        </authorList>
    </citation>
    <scope>NUCLEOTIDE SEQUENCE</scope>
    <source>
        <strain evidence="7">M4Ah</strain>
    </source>
</reference>
<evidence type="ECO:0000256" key="2">
    <source>
        <dbReference type="ARBA" id="ARBA00022490"/>
    </source>
</evidence>
<keyword evidence="2 5" id="KW-0963">Cytoplasm</keyword>
<evidence type="ECO:0000256" key="1">
    <source>
        <dbReference type="ARBA" id="ARBA00005395"/>
    </source>
</evidence>
<keyword evidence="8" id="KW-1185">Reference proteome</keyword>
<dbReference type="GO" id="GO:0005737">
    <property type="term" value="C:cytoplasm"/>
    <property type="evidence" value="ECO:0007669"/>
    <property type="project" value="UniProtKB-SubCell"/>
</dbReference>
<dbReference type="InterPro" id="IPR000182">
    <property type="entry name" value="GNAT_dom"/>
</dbReference>
<dbReference type="InterPro" id="IPR006464">
    <property type="entry name" value="AcTrfase_RimI/Ard1"/>
</dbReference>
<dbReference type="PANTHER" id="PTHR43420:SF44">
    <property type="entry name" value="ACETYLTRANSFERASE YPEA"/>
    <property type="match status" value="1"/>
</dbReference>
<accession>A0AAW6U6E1</accession>
<dbReference type="GO" id="GO:0008999">
    <property type="term" value="F:protein-N-terminal-alanine acetyltransferase activity"/>
    <property type="evidence" value="ECO:0007669"/>
    <property type="project" value="UniProtKB-EC"/>
</dbReference>
<protein>
    <recommendedName>
        <fullName evidence="5">[Ribosomal protein bS18]-alanine N-acetyltransferase</fullName>
        <ecNumber evidence="5">2.3.1.266</ecNumber>
    </recommendedName>
</protein>
<evidence type="ECO:0000256" key="3">
    <source>
        <dbReference type="ARBA" id="ARBA00022679"/>
    </source>
</evidence>
<dbReference type="SUPFAM" id="SSF55729">
    <property type="entry name" value="Acyl-CoA N-acyltransferases (Nat)"/>
    <property type="match status" value="1"/>
</dbReference>
<dbReference type="AlphaFoldDB" id="A0AAW6U6E1"/>
<proteinExistence type="inferred from homology"/>
<dbReference type="EMBL" id="JASCXW010000002">
    <property type="protein sequence ID" value="MDI6452144.1"/>
    <property type="molecule type" value="Genomic_DNA"/>
</dbReference>
<keyword evidence="7" id="KW-0689">Ribosomal protein</keyword>